<accession>A0A654LYR8</accession>
<dbReference type="GO" id="GO:0047895">
    <property type="term" value="F:formaldehyde dismutase activity"/>
    <property type="evidence" value="ECO:0007669"/>
    <property type="project" value="UniProtKB-EC"/>
</dbReference>
<sequence>MKSLVYHGTKDIRIDDKPKPRITDREDIILRVTSSAICGSDLHLYHGVTPGMEPGQTLGHEFMGVVRKSVRPCMRLKKETEL</sequence>
<dbReference type="EC" id="1.2.98.1" evidence="5"/>
<proteinExistence type="predicted"/>
<dbReference type="GeneID" id="60422138"/>
<dbReference type="InterPro" id="IPR011032">
    <property type="entry name" value="GroES-like_sf"/>
</dbReference>
<dbReference type="Pfam" id="PF08240">
    <property type="entry name" value="ADH_N"/>
    <property type="match status" value="1"/>
</dbReference>
<evidence type="ECO:0000313" key="6">
    <source>
        <dbReference type="Proteomes" id="UP000058925"/>
    </source>
</evidence>
<dbReference type="SUPFAM" id="SSF50129">
    <property type="entry name" value="GroES-like"/>
    <property type="match status" value="1"/>
</dbReference>
<dbReference type="AlphaFoldDB" id="A0A654LYR8"/>
<dbReference type="Proteomes" id="UP000058925">
    <property type="component" value="Chromosome"/>
</dbReference>
<dbReference type="InterPro" id="IPR013154">
    <property type="entry name" value="ADH-like_N"/>
</dbReference>
<gene>
    <name evidence="5" type="primary">fdm</name>
    <name evidence="5" type="ORF">NMY3_02185</name>
</gene>
<dbReference type="PANTHER" id="PTHR42813">
    <property type="entry name" value="ZINC-TYPE ALCOHOL DEHYDROGENASE-LIKE"/>
    <property type="match status" value="1"/>
</dbReference>
<keyword evidence="3" id="KW-0862">Zinc</keyword>
<dbReference type="KEGG" id="taa:NMY3_02185"/>
<evidence type="ECO:0000256" key="1">
    <source>
        <dbReference type="ARBA" id="ARBA00001947"/>
    </source>
</evidence>
<dbReference type="GO" id="GO:0046872">
    <property type="term" value="F:metal ion binding"/>
    <property type="evidence" value="ECO:0007669"/>
    <property type="project" value="UniProtKB-KW"/>
</dbReference>
<keyword evidence="5" id="KW-0560">Oxidoreductase</keyword>
<feature type="domain" description="Alcohol dehydrogenase-like N-terminal" evidence="4">
    <location>
        <begin position="26"/>
        <end position="69"/>
    </location>
</feature>
<dbReference type="EMBL" id="CP012850">
    <property type="protein sequence ID" value="ALI36385.1"/>
    <property type="molecule type" value="Genomic_DNA"/>
</dbReference>
<dbReference type="RefSeq" id="WP_196815656.1">
    <property type="nucleotide sequence ID" value="NZ_CP012850.1"/>
</dbReference>
<protein>
    <submittedName>
        <fullName evidence="5">Formaldehyde dismutase</fullName>
        <ecNumber evidence="5">1.2.98.1</ecNumber>
    </submittedName>
</protein>
<evidence type="ECO:0000256" key="2">
    <source>
        <dbReference type="ARBA" id="ARBA00022723"/>
    </source>
</evidence>
<dbReference type="PANTHER" id="PTHR42813:SF2">
    <property type="entry name" value="DEHYDROGENASE, ZINC-CONTAINING, PUTATIVE (AFU_ORTHOLOGUE AFUA_2G02810)-RELATED"/>
    <property type="match status" value="1"/>
</dbReference>
<evidence type="ECO:0000313" key="5">
    <source>
        <dbReference type="EMBL" id="ALI36385.1"/>
    </source>
</evidence>
<evidence type="ECO:0000256" key="3">
    <source>
        <dbReference type="ARBA" id="ARBA00022833"/>
    </source>
</evidence>
<organism evidence="5 6">
    <name type="scientific">Candidatus Nitrosocosmicus oleophilus</name>
    <dbReference type="NCBI Taxonomy" id="1353260"/>
    <lineage>
        <taxon>Archaea</taxon>
        <taxon>Nitrososphaerota</taxon>
        <taxon>Nitrososphaeria</taxon>
        <taxon>Nitrososphaerales</taxon>
        <taxon>Nitrososphaeraceae</taxon>
        <taxon>Candidatus Nitrosocosmicus</taxon>
    </lineage>
</organism>
<name>A0A654LYR8_9ARCH</name>
<keyword evidence="2" id="KW-0479">Metal-binding</keyword>
<dbReference type="OrthoDB" id="9358at2157"/>
<evidence type="ECO:0000259" key="4">
    <source>
        <dbReference type="Pfam" id="PF08240"/>
    </source>
</evidence>
<comment type="cofactor">
    <cofactor evidence="1">
        <name>Zn(2+)</name>
        <dbReference type="ChEBI" id="CHEBI:29105"/>
    </cofactor>
</comment>
<reference evidence="6" key="1">
    <citation type="submission" date="2015-10" db="EMBL/GenBank/DDBJ databases">
        <title>Niche specialization of a soil ammonia-oxidizing archaeon, Candidatus Nitrosocosmicus oleophilus.</title>
        <authorList>
            <person name="Jung M.-Y."/>
            <person name="Rhee S.-K."/>
        </authorList>
    </citation>
    <scope>NUCLEOTIDE SEQUENCE [LARGE SCALE GENOMIC DNA]</scope>
    <source>
        <strain evidence="6">MY3</strain>
    </source>
</reference>
<dbReference type="Gene3D" id="3.90.180.10">
    <property type="entry name" value="Medium-chain alcohol dehydrogenases, catalytic domain"/>
    <property type="match status" value="1"/>
</dbReference>
<keyword evidence="6" id="KW-1185">Reference proteome</keyword>